<feature type="compositionally biased region" description="Basic residues" evidence="1">
    <location>
        <begin position="276"/>
        <end position="289"/>
    </location>
</feature>
<dbReference type="EMBL" id="CADCXV010000887">
    <property type="protein sequence ID" value="CAB0038056.1"/>
    <property type="molecule type" value="Genomic_DNA"/>
</dbReference>
<name>A0A6H5IMK7_9HYME</name>
<feature type="compositionally biased region" description="Basic and acidic residues" evidence="1">
    <location>
        <begin position="460"/>
        <end position="471"/>
    </location>
</feature>
<accession>A0A6H5IMK7</accession>
<gene>
    <name evidence="2" type="ORF">TBRA_LOCUS9850</name>
</gene>
<feature type="region of interest" description="Disordered" evidence="1">
    <location>
        <begin position="704"/>
        <end position="739"/>
    </location>
</feature>
<protein>
    <recommendedName>
        <fullName evidence="4">Retrotransposon gag domain-containing protein</fullName>
    </recommendedName>
</protein>
<feature type="compositionally biased region" description="Basic and acidic residues" evidence="1">
    <location>
        <begin position="266"/>
        <end position="275"/>
    </location>
</feature>
<evidence type="ECO:0000313" key="3">
    <source>
        <dbReference type="Proteomes" id="UP000479190"/>
    </source>
</evidence>
<dbReference type="Proteomes" id="UP000479190">
    <property type="component" value="Unassembled WGS sequence"/>
</dbReference>
<evidence type="ECO:0000313" key="2">
    <source>
        <dbReference type="EMBL" id="CAB0038056.1"/>
    </source>
</evidence>
<feature type="compositionally biased region" description="Basic and acidic residues" evidence="1">
    <location>
        <begin position="727"/>
        <end position="739"/>
    </location>
</feature>
<evidence type="ECO:0008006" key="4">
    <source>
        <dbReference type="Google" id="ProtNLM"/>
    </source>
</evidence>
<feature type="region of interest" description="Disordered" evidence="1">
    <location>
        <begin position="266"/>
        <end position="325"/>
    </location>
</feature>
<feature type="region of interest" description="Disordered" evidence="1">
    <location>
        <begin position="587"/>
        <end position="611"/>
    </location>
</feature>
<feature type="compositionally biased region" description="Polar residues" evidence="1">
    <location>
        <begin position="425"/>
        <end position="452"/>
    </location>
</feature>
<dbReference type="AlphaFoldDB" id="A0A6H5IMK7"/>
<proteinExistence type="predicted"/>
<feature type="region of interest" description="Disordered" evidence="1">
    <location>
        <begin position="425"/>
        <end position="529"/>
    </location>
</feature>
<feature type="region of interest" description="Disordered" evidence="1">
    <location>
        <begin position="549"/>
        <end position="572"/>
    </location>
</feature>
<dbReference type="OrthoDB" id="8006889at2759"/>
<sequence>MFITRLMTCAGSYQLSLDNICRTLPAVLDMEACAWLERKEREWNTLDDMAEAFRLQYCDEGTQQCLRQEIEVRTQGPKEEISVFLLKIRLLLDQMKPPLCMSEQIDRAYMNLHPSHRRAFSREQCVNFRELQKLGKLEEPKRRQELAYREPPKSEKVMFRNAAYIESEESNKSVVVLFETMSNMEEYATTMKQFLLSRTNRSIFRDIKKLDNDVLVAELVQRGCNTYGSRPILEERLLRAKLREEPTSRQTVPWFEFDIEGAEEREPVTMRDPLPKRKRHQSKSRRKNKFIFATSAAEVHTSPPNGRRSGAAAQQPVAVDEDRQTIPRQPLQSREKFVVPDQQLMMDEAVYKIVQDGDYQYRAFSRRTQTIPMQALAGEHTQQTVPTFPKPPVPRPRRSLCMLERSRQNELNAEYETRQASREINNAPRQHHQSASQTQPVVGTNRASNAPQYSAPRVNANDRDSRGDARRSAKQTRSWQEPNYDDIQQYESELEQPSSTEIEHEWRTPLPSSTRRPSRVDYEADESDSSVYRTPMMTTPRINTRRDARNDLSQPRTNLPAPVSNTPWAPSNFGRRVPVNRVIEPDFSDESDVKPRNYNEPRCSSVRGGTTPHQSIVATGADVSLKVWKLVQGWRLRFSGEDKNEDAEALTMETDRVSEEVVVTEKNEEVNESWIQAINATEQMIESISPPLLSLVTSDADSTIEETEVPMNGKDKELYKLMSGRASRQEDEAVKQQHA</sequence>
<evidence type="ECO:0000256" key="1">
    <source>
        <dbReference type="SAM" id="MobiDB-lite"/>
    </source>
</evidence>
<feature type="compositionally biased region" description="Polar residues" evidence="1">
    <location>
        <begin position="551"/>
        <end position="569"/>
    </location>
</feature>
<keyword evidence="3" id="KW-1185">Reference proteome</keyword>
<organism evidence="2 3">
    <name type="scientific">Trichogramma brassicae</name>
    <dbReference type="NCBI Taxonomy" id="86971"/>
    <lineage>
        <taxon>Eukaryota</taxon>
        <taxon>Metazoa</taxon>
        <taxon>Ecdysozoa</taxon>
        <taxon>Arthropoda</taxon>
        <taxon>Hexapoda</taxon>
        <taxon>Insecta</taxon>
        <taxon>Pterygota</taxon>
        <taxon>Neoptera</taxon>
        <taxon>Endopterygota</taxon>
        <taxon>Hymenoptera</taxon>
        <taxon>Apocrita</taxon>
        <taxon>Proctotrupomorpha</taxon>
        <taxon>Chalcidoidea</taxon>
        <taxon>Trichogrammatidae</taxon>
        <taxon>Trichogramma</taxon>
    </lineage>
</organism>
<feature type="compositionally biased region" description="Polar residues" evidence="1">
    <location>
        <begin position="489"/>
        <end position="500"/>
    </location>
</feature>
<reference evidence="2 3" key="1">
    <citation type="submission" date="2020-02" db="EMBL/GenBank/DDBJ databases">
        <authorList>
            <person name="Ferguson B K."/>
        </authorList>
    </citation>
    <scope>NUCLEOTIDE SEQUENCE [LARGE SCALE GENOMIC DNA]</scope>
</reference>